<dbReference type="GO" id="GO:0003723">
    <property type="term" value="F:RNA binding"/>
    <property type="evidence" value="ECO:0007669"/>
    <property type="project" value="TreeGrafter"/>
</dbReference>
<dbReference type="InterPro" id="IPR002738">
    <property type="entry name" value="RNase_P_p30"/>
</dbReference>
<reference evidence="5" key="1">
    <citation type="submission" date="2025-08" db="UniProtKB">
        <authorList>
            <consortium name="RefSeq"/>
        </authorList>
    </citation>
    <scope>IDENTIFICATION</scope>
</reference>
<comment type="subcellular location">
    <subcellularLocation>
        <location evidence="1">Nucleus</location>
    </subcellularLocation>
</comment>
<proteinExistence type="inferred from homology"/>
<dbReference type="PANTHER" id="PTHR13031:SF0">
    <property type="entry name" value="RIBONUCLEASE P PROTEIN SUBUNIT P30"/>
    <property type="match status" value="1"/>
</dbReference>
<dbReference type="PANTHER" id="PTHR13031">
    <property type="entry name" value="RIBONUCLEASE P SUBUNIT P30"/>
    <property type="match status" value="1"/>
</dbReference>
<evidence type="ECO:0000256" key="3">
    <source>
        <dbReference type="ARBA" id="ARBA00022694"/>
    </source>
</evidence>
<dbReference type="GeneID" id="100901372"/>
<dbReference type="GO" id="GO:0005655">
    <property type="term" value="C:nucleolar ribonuclease P complex"/>
    <property type="evidence" value="ECO:0007669"/>
    <property type="project" value="TreeGrafter"/>
</dbReference>
<evidence type="ECO:0000256" key="1">
    <source>
        <dbReference type="ARBA" id="ARBA00004123"/>
    </source>
</evidence>
<dbReference type="GO" id="GO:0008033">
    <property type="term" value="P:tRNA processing"/>
    <property type="evidence" value="ECO:0007669"/>
    <property type="project" value="UniProtKB-KW"/>
</dbReference>
<comment type="similarity">
    <text evidence="2">Belongs to the eukaryotic/archaeal RNase P protein component 3 family.</text>
</comment>
<evidence type="ECO:0000256" key="2">
    <source>
        <dbReference type="ARBA" id="ARBA00007331"/>
    </source>
</evidence>
<keyword evidence="3" id="KW-0819">tRNA processing</keyword>
<dbReference type="Pfam" id="PF01876">
    <property type="entry name" value="RNase_P_p30"/>
    <property type="match status" value="1"/>
</dbReference>
<name>A0AAJ6QYX9_9ACAR</name>
<dbReference type="InterPro" id="IPR016195">
    <property type="entry name" value="Pol/histidinol_Pase-like"/>
</dbReference>
<dbReference type="KEGG" id="goe:100901372"/>
<sequence>MGDLSVIVYENGGKLPEQTVLSCIRKAFKLGFSTIALNVIVGDTELNSKKALPKPILYDIPEQCVMEARSQNRRLRLLSRLSGKITDNQQAHKLQHDTVSSDYDIIAAYPTTDGLLNSVIVHGGVDIIYYPLLERCTWPKYSSISFATSKGILFELPYTTLMADQRITALKNMRRLTLRDKKGFIFSSNATSPDMIRGPLDVSFLGHMLDLNADLSRRLVWDGPEAVIVHAETRGRKERGSVMTLLARSAPEGERWLVEACLDVEPS</sequence>
<dbReference type="SUPFAM" id="SSF89550">
    <property type="entry name" value="PHP domain-like"/>
    <property type="match status" value="1"/>
</dbReference>
<dbReference type="RefSeq" id="XP_003748324.1">
    <property type="nucleotide sequence ID" value="XM_003748276.2"/>
</dbReference>
<organism evidence="4 5">
    <name type="scientific">Galendromus occidentalis</name>
    <name type="common">western predatory mite</name>
    <dbReference type="NCBI Taxonomy" id="34638"/>
    <lineage>
        <taxon>Eukaryota</taxon>
        <taxon>Metazoa</taxon>
        <taxon>Ecdysozoa</taxon>
        <taxon>Arthropoda</taxon>
        <taxon>Chelicerata</taxon>
        <taxon>Arachnida</taxon>
        <taxon>Acari</taxon>
        <taxon>Parasitiformes</taxon>
        <taxon>Mesostigmata</taxon>
        <taxon>Gamasina</taxon>
        <taxon>Phytoseioidea</taxon>
        <taxon>Phytoseiidae</taxon>
        <taxon>Typhlodrominae</taxon>
        <taxon>Galendromus</taxon>
    </lineage>
</organism>
<dbReference type="Proteomes" id="UP000694867">
    <property type="component" value="Unplaced"/>
</dbReference>
<gene>
    <name evidence="5" type="primary">LOC100901372</name>
</gene>
<accession>A0AAJ6QYX9</accession>
<evidence type="ECO:0000313" key="4">
    <source>
        <dbReference type="Proteomes" id="UP000694867"/>
    </source>
</evidence>
<protein>
    <submittedName>
        <fullName evidence="5">Ribonuclease P protein subunit p30</fullName>
    </submittedName>
</protein>
<keyword evidence="4" id="KW-1185">Reference proteome</keyword>
<dbReference type="Gene3D" id="3.20.20.140">
    <property type="entry name" value="Metal-dependent hydrolases"/>
    <property type="match status" value="1"/>
</dbReference>
<dbReference type="AlphaFoldDB" id="A0AAJ6QYX9"/>
<evidence type="ECO:0000313" key="5">
    <source>
        <dbReference type="RefSeq" id="XP_003748324.1"/>
    </source>
</evidence>